<feature type="region of interest" description="Disordered" evidence="1">
    <location>
        <begin position="319"/>
        <end position="338"/>
    </location>
</feature>
<keyword evidence="2" id="KW-0472">Membrane</keyword>
<evidence type="ECO:0000313" key="4">
    <source>
        <dbReference type="Proteomes" id="UP001318860"/>
    </source>
</evidence>
<dbReference type="Proteomes" id="UP001318860">
    <property type="component" value="Unassembled WGS sequence"/>
</dbReference>
<comment type="caution">
    <text evidence="3">The sequence shown here is derived from an EMBL/GenBank/DDBJ whole genome shotgun (WGS) entry which is preliminary data.</text>
</comment>
<reference evidence="3 4" key="1">
    <citation type="journal article" date="2021" name="Comput. Struct. Biotechnol. J.">
        <title>De novo genome assembly of the potent medicinal plant Rehmannia glutinosa using nanopore technology.</title>
        <authorList>
            <person name="Ma L."/>
            <person name="Dong C."/>
            <person name="Song C."/>
            <person name="Wang X."/>
            <person name="Zheng X."/>
            <person name="Niu Y."/>
            <person name="Chen S."/>
            <person name="Feng W."/>
        </authorList>
    </citation>
    <scope>NUCLEOTIDE SEQUENCE [LARGE SCALE GENOMIC DNA]</scope>
    <source>
        <strain evidence="3">DH-2019</strain>
    </source>
</reference>
<accession>A0ABR0XUW3</accession>
<proteinExistence type="predicted"/>
<keyword evidence="2" id="KW-0812">Transmembrane</keyword>
<dbReference type="PANTHER" id="PTHR48436:SF1">
    <property type="entry name" value="2, PUTATIVE-RELATED"/>
    <property type="match status" value="1"/>
</dbReference>
<dbReference type="InterPro" id="IPR055276">
    <property type="entry name" value="NHL41-like"/>
</dbReference>
<keyword evidence="4" id="KW-1185">Reference proteome</keyword>
<dbReference type="PANTHER" id="PTHR48436">
    <property type="entry name" value="2, PUTATIVE-RELATED"/>
    <property type="match status" value="1"/>
</dbReference>
<organism evidence="3 4">
    <name type="scientific">Rehmannia glutinosa</name>
    <name type="common">Chinese foxglove</name>
    <dbReference type="NCBI Taxonomy" id="99300"/>
    <lineage>
        <taxon>Eukaryota</taxon>
        <taxon>Viridiplantae</taxon>
        <taxon>Streptophyta</taxon>
        <taxon>Embryophyta</taxon>
        <taxon>Tracheophyta</taxon>
        <taxon>Spermatophyta</taxon>
        <taxon>Magnoliopsida</taxon>
        <taxon>eudicotyledons</taxon>
        <taxon>Gunneridae</taxon>
        <taxon>Pentapetalae</taxon>
        <taxon>asterids</taxon>
        <taxon>lamiids</taxon>
        <taxon>Lamiales</taxon>
        <taxon>Orobanchaceae</taxon>
        <taxon>Rehmannieae</taxon>
        <taxon>Rehmannia</taxon>
    </lineage>
</organism>
<feature type="transmembrane region" description="Helical" evidence="2">
    <location>
        <begin position="151"/>
        <end position="176"/>
    </location>
</feature>
<name>A0ABR0XUW3_REHGL</name>
<evidence type="ECO:0000256" key="1">
    <source>
        <dbReference type="SAM" id="MobiDB-lite"/>
    </source>
</evidence>
<evidence type="ECO:0000313" key="3">
    <source>
        <dbReference type="EMBL" id="KAK6162977.1"/>
    </source>
</evidence>
<keyword evidence="2" id="KW-1133">Transmembrane helix</keyword>
<dbReference type="EMBL" id="JABTTQ020000002">
    <property type="protein sequence ID" value="KAK6162977.1"/>
    <property type="molecule type" value="Genomic_DNA"/>
</dbReference>
<sequence length="355" mass="39697">MAMGDNRMESEEEALFRSYPYAVYFVQSPSTISHTINIINYDHLTAYHSPDNNNFTQLHPTNNRLALSAYSSSRGSNNSFGKKKYYSHSHDGAMVENGEKSGGIVKIGVHGDDRDRCVLEDEDDEFDLYDDEKRKIGLIKYFSFSYSNSGWWILLQLSWRFLLSLIIALLVFYVAAKPPPPRVSIKIAGIRQFRLGEGVDGSGVTTKILSCNCSLNLIIDNNSKLFDLHIHPPTMELLFGHLPFAISQGKEVDAGSDDITLLRLNVGTRNKPMYGAGRNMQDLLASGKGLPLVIRLFPKCCISPPEDVAPQVVELRGRNGENLHHSGKMELSDDNLRDQGRDGRNVTWRCAVATL</sequence>
<protein>
    <recommendedName>
        <fullName evidence="5">Late embryogenesis abundant protein LEA-2 subgroup domain-containing protein</fullName>
    </recommendedName>
</protein>
<evidence type="ECO:0008006" key="5">
    <source>
        <dbReference type="Google" id="ProtNLM"/>
    </source>
</evidence>
<evidence type="ECO:0000256" key="2">
    <source>
        <dbReference type="SAM" id="Phobius"/>
    </source>
</evidence>
<gene>
    <name evidence="3" type="ORF">DH2020_002818</name>
</gene>